<dbReference type="Proteomes" id="UP000184375">
    <property type="component" value="Unassembled WGS sequence"/>
</dbReference>
<dbReference type="Gene3D" id="3.20.20.140">
    <property type="entry name" value="Metal-dependent hydrolases"/>
    <property type="match status" value="1"/>
</dbReference>
<gene>
    <name evidence="1" type="ORF">SAMN05660826_01206</name>
</gene>
<dbReference type="InterPro" id="IPR010994">
    <property type="entry name" value="RuvA_2-like"/>
</dbReference>
<dbReference type="STRING" id="447595.SAMN05660826_01206"/>
<reference evidence="2" key="1">
    <citation type="submission" date="2016-11" db="EMBL/GenBank/DDBJ databases">
        <authorList>
            <person name="Varghese N."/>
            <person name="Submissions S."/>
        </authorList>
    </citation>
    <scope>NUCLEOTIDE SEQUENCE [LARGE SCALE GENOMIC DNA]</scope>
    <source>
        <strain evidence="2">DSM 18802</strain>
    </source>
</reference>
<name>A0A1M7JD68_9FIRM</name>
<evidence type="ECO:0000313" key="2">
    <source>
        <dbReference type="Proteomes" id="UP000184375"/>
    </source>
</evidence>
<dbReference type="PANTHER" id="PTHR40084:SF1">
    <property type="entry name" value="PHOSPHOTRANSFERASE"/>
    <property type="match status" value="1"/>
</dbReference>
<dbReference type="SUPFAM" id="SSF89550">
    <property type="entry name" value="PHP domain-like"/>
    <property type="match status" value="1"/>
</dbReference>
<dbReference type="InterPro" id="IPR016195">
    <property type="entry name" value="Pol/histidinol_Pase-like"/>
</dbReference>
<organism evidence="1 2">
    <name type="scientific">Caldanaerovirga acetigignens</name>
    <dbReference type="NCBI Taxonomy" id="447595"/>
    <lineage>
        <taxon>Bacteria</taxon>
        <taxon>Bacillati</taxon>
        <taxon>Bacillota</taxon>
        <taxon>Clostridia</taxon>
        <taxon>Thermosediminibacterales</taxon>
        <taxon>Thermosediminibacteraceae</taxon>
        <taxon>Caldanaerovirga</taxon>
    </lineage>
</organism>
<accession>A0A1M7JD68</accession>
<dbReference type="RefSeq" id="WP_073256161.1">
    <property type="nucleotide sequence ID" value="NZ_FRCR01000006.1"/>
</dbReference>
<dbReference type="AlphaFoldDB" id="A0A1M7JD68"/>
<dbReference type="CDD" id="cd19067">
    <property type="entry name" value="PfuEndoQ-like"/>
    <property type="match status" value="1"/>
</dbReference>
<dbReference type="OrthoDB" id="9810135at2"/>
<evidence type="ECO:0000313" key="1">
    <source>
        <dbReference type="EMBL" id="SHM50914.1"/>
    </source>
</evidence>
<dbReference type="EMBL" id="FRCR01000006">
    <property type="protein sequence ID" value="SHM50914.1"/>
    <property type="molecule type" value="Genomic_DNA"/>
</dbReference>
<dbReference type="SUPFAM" id="SSF47781">
    <property type="entry name" value="RuvA domain 2-like"/>
    <property type="match status" value="1"/>
</dbReference>
<protein>
    <submittedName>
        <fullName evidence="1">TIGR00375 family protein</fullName>
    </submittedName>
</protein>
<dbReference type="Gene3D" id="1.10.150.20">
    <property type="entry name" value="5' to 3' exonuclease, C-terminal subdomain"/>
    <property type="match status" value="1"/>
</dbReference>
<proteinExistence type="predicted"/>
<keyword evidence="2" id="KW-1185">Reference proteome</keyword>
<dbReference type="Pfam" id="PF13263">
    <property type="entry name" value="PHP_C"/>
    <property type="match status" value="1"/>
</dbReference>
<sequence length="390" mass="43301">MVYFADLHIHIGQSCKRPVKVAASRQLTLDAILKTCIDVKGINIIGLVDCASPFVLNEIEEKIKSGELEELPKGGLSYHGKLTVILGAEIETQEEKGVAHSVAYFPGFKQMEEFSNILQKYITNIYLSSQRASLNARELLYIVRNLGGKLVPAHVFTPFKSFYGSCYDRISSAFEEHFDEISTIELGLSADSDLADRIRELSAKKFITNSDAHSLDNIGREYNKIKLKNPDFESLFEAIGGRTPNNEIIANYGLDPRLGKYHRTFCLFCHYIADAEPPVISCPRCSSDKVIIGVLDRITLIADFKETVHPQGRPPYYYNMPLKFIPGIGKKTAERLIRAFGSEINVIHYATFEELKGEVGTAIAEKIIAARTGTLKLKAGGGGIYGKIIS</sequence>
<dbReference type="PANTHER" id="PTHR40084">
    <property type="entry name" value="PHOSPHOHYDROLASE, PHP FAMILY"/>
    <property type="match status" value="1"/>
</dbReference>